<evidence type="ECO:0000256" key="8">
    <source>
        <dbReference type="ARBA" id="ARBA00023136"/>
    </source>
</evidence>
<dbReference type="Gene3D" id="1.20.1070.10">
    <property type="entry name" value="Rhodopsin 7-helix transmembrane proteins"/>
    <property type="match status" value="1"/>
</dbReference>
<evidence type="ECO:0000256" key="5">
    <source>
        <dbReference type="ARBA" id="ARBA00022725"/>
    </source>
</evidence>
<evidence type="ECO:0000259" key="15">
    <source>
        <dbReference type="PROSITE" id="PS50262"/>
    </source>
</evidence>
<dbReference type="AlphaFoldDB" id="A0A8J6JY69"/>
<keyword evidence="10 13" id="KW-0675">Receptor</keyword>
<evidence type="ECO:0000256" key="11">
    <source>
        <dbReference type="ARBA" id="ARBA00023180"/>
    </source>
</evidence>
<dbReference type="PANTHER" id="PTHR24242:SF253">
    <property type="entry name" value="OLFACTORY RECEPTOR-RELATED"/>
    <property type="match status" value="1"/>
</dbReference>
<gene>
    <name evidence="16" type="ORF">GDO78_023018</name>
</gene>
<dbReference type="EMBL" id="WNTK01000939">
    <property type="protein sequence ID" value="KAG9468304.1"/>
    <property type="molecule type" value="Genomic_DNA"/>
</dbReference>
<keyword evidence="2 14" id="KW-1003">Cell membrane</keyword>
<keyword evidence="12 13" id="KW-0807">Transducer</keyword>
<evidence type="ECO:0000313" key="16">
    <source>
        <dbReference type="EMBL" id="KAG9468304.1"/>
    </source>
</evidence>
<evidence type="ECO:0000313" key="17">
    <source>
        <dbReference type="Proteomes" id="UP000770717"/>
    </source>
</evidence>
<keyword evidence="3 14" id="KW-0716">Sensory transduction</keyword>
<keyword evidence="7 13" id="KW-0297">G-protein coupled receptor</keyword>
<comment type="subcellular location">
    <subcellularLocation>
        <location evidence="1 14">Cell membrane</location>
        <topology evidence="1 14">Multi-pass membrane protein</topology>
    </subcellularLocation>
</comment>
<name>A0A8J6JY69_ELECQ</name>
<dbReference type="GO" id="GO:0005886">
    <property type="term" value="C:plasma membrane"/>
    <property type="evidence" value="ECO:0007669"/>
    <property type="project" value="UniProtKB-SubCell"/>
</dbReference>
<dbReference type="OrthoDB" id="9444602at2759"/>
<evidence type="ECO:0000256" key="12">
    <source>
        <dbReference type="ARBA" id="ARBA00023224"/>
    </source>
</evidence>
<dbReference type="PANTHER" id="PTHR24242">
    <property type="entry name" value="G-PROTEIN COUPLED RECEPTOR"/>
    <property type="match status" value="1"/>
</dbReference>
<keyword evidence="17" id="KW-1185">Reference proteome</keyword>
<evidence type="ECO:0000256" key="6">
    <source>
        <dbReference type="ARBA" id="ARBA00022989"/>
    </source>
</evidence>
<dbReference type="PROSITE" id="PS00237">
    <property type="entry name" value="G_PROTEIN_RECEP_F1_1"/>
    <property type="match status" value="1"/>
</dbReference>
<dbReference type="Proteomes" id="UP000770717">
    <property type="component" value="Unassembled WGS sequence"/>
</dbReference>
<feature type="transmembrane region" description="Helical" evidence="14">
    <location>
        <begin position="273"/>
        <end position="292"/>
    </location>
</feature>
<organism evidence="16 17">
    <name type="scientific">Eleutherodactylus coqui</name>
    <name type="common">Puerto Rican coqui</name>
    <dbReference type="NCBI Taxonomy" id="57060"/>
    <lineage>
        <taxon>Eukaryota</taxon>
        <taxon>Metazoa</taxon>
        <taxon>Chordata</taxon>
        <taxon>Craniata</taxon>
        <taxon>Vertebrata</taxon>
        <taxon>Euteleostomi</taxon>
        <taxon>Amphibia</taxon>
        <taxon>Batrachia</taxon>
        <taxon>Anura</taxon>
        <taxon>Neobatrachia</taxon>
        <taxon>Hyloidea</taxon>
        <taxon>Eleutherodactylidae</taxon>
        <taxon>Eleutherodactylinae</taxon>
        <taxon>Eleutherodactylus</taxon>
        <taxon>Eleutherodactylus</taxon>
    </lineage>
</organism>
<dbReference type="SUPFAM" id="SSF81321">
    <property type="entry name" value="Family A G protein-coupled receptor-like"/>
    <property type="match status" value="1"/>
</dbReference>
<dbReference type="GO" id="GO:0004984">
    <property type="term" value="F:olfactory receptor activity"/>
    <property type="evidence" value="ECO:0007669"/>
    <property type="project" value="InterPro"/>
</dbReference>
<reference evidence="16" key="1">
    <citation type="thesis" date="2020" institute="ProQuest LLC" country="789 East Eisenhower Parkway, Ann Arbor, MI, USA">
        <title>Comparative Genomics and Chromosome Evolution.</title>
        <authorList>
            <person name="Mudd A.B."/>
        </authorList>
    </citation>
    <scope>NUCLEOTIDE SEQUENCE</scope>
    <source>
        <strain evidence="16">HN-11 Male</strain>
        <tissue evidence="16">Kidney and liver</tissue>
    </source>
</reference>
<evidence type="ECO:0000256" key="14">
    <source>
        <dbReference type="RuleBase" id="RU363047"/>
    </source>
</evidence>
<evidence type="ECO:0000256" key="2">
    <source>
        <dbReference type="ARBA" id="ARBA00022475"/>
    </source>
</evidence>
<dbReference type="InterPro" id="IPR000725">
    <property type="entry name" value="Olfact_rcpt"/>
</dbReference>
<evidence type="ECO:0000256" key="7">
    <source>
        <dbReference type="ARBA" id="ARBA00023040"/>
    </source>
</evidence>
<feature type="non-terminal residue" evidence="16">
    <location>
        <position position="305"/>
    </location>
</feature>
<feature type="transmembrane region" description="Helical" evidence="14">
    <location>
        <begin position="25"/>
        <end position="53"/>
    </location>
</feature>
<keyword evidence="11" id="KW-0325">Glycoprotein</keyword>
<feature type="transmembrane region" description="Helical" evidence="14">
    <location>
        <begin position="59"/>
        <end position="78"/>
    </location>
</feature>
<evidence type="ECO:0000256" key="13">
    <source>
        <dbReference type="RuleBase" id="RU000688"/>
    </source>
</evidence>
<dbReference type="GO" id="GO:0004930">
    <property type="term" value="F:G protein-coupled receptor activity"/>
    <property type="evidence" value="ECO:0007669"/>
    <property type="project" value="UniProtKB-KW"/>
</dbReference>
<evidence type="ECO:0000256" key="9">
    <source>
        <dbReference type="ARBA" id="ARBA00023157"/>
    </source>
</evidence>
<evidence type="ECO:0000256" key="4">
    <source>
        <dbReference type="ARBA" id="ARBA00022692"/>
    </source>
</evidence>
<comment type="caution">
    <text evidence="16">The sequence shown here is derived from an EMBL/GenBank/DDBJ whole genome shotgun (WGS) entry which is preliminary data.</text>
</comment>
<feature type="transmembrane region" description="Helical" evidence="14">
    <location>
        <begin position="146"/>
        <end position="168"/>
    </location>
</feature>
<dbReference type="PRINTS" id="PR00237">
    <property type="entry name" value="GPCRRHODOPSN"/>
</dbReference>
<proteinExistence type="inferred from homology"/>
<dbReference type="InterPro" id="IPR017452">
    <property type="entry name" value="GPCR_Rhodpsn_7TM"/>
</dbReference>
<evidence type="ECO:0000256" key="1">
    <source>
        <dbReference type="ARBA" id="ARBA00004651"/>
    </source>
</evidence>
<sequence>MTDSNQTKISEFLLLGFHNIQNLKIFLFLIFLLIYIGILTGNLLIVCLVTNHYHLRTPMYFFLSLLSSFEILSTTNIVPKMLSIIIREGDTISFAACMIQFYIFSASTNYECFLLTVMSYDRYLAICNPLRYIYIMDFQLQLNLAFWPWLLGCFITLIITGLVCRLQFCGPNIIDHFFCDLSPILELSCSDTSIVKVQAVLFSVPVILLPFIFIVVTYILISISIIRISSAVGRNKAFSTCSSHMVLVCTYYGTLISVYLFLSMNCSTNASKVISLLYIVVTPLLNPIIYTLRNQEVIAALRKNL</sequence>
<comment type="similarity">
    <text evidence="13">Belongs to the G-protein coupled receptor 1 family.</text>
</comment>
<dbReference type="InterPro" id="IPR050939">
    <property type="entry name" value="Olfactory_GPCR1"/>
</dbReference>
<accession>A0A8J6JY69</accession>
<feature type="transmembrane region" description="Helical" evidence="14">
    <location>
        <begin position="238"/>
        <end position="261"/>
    </location>
</feature>
<protein>
    <recommendedName>
        <fullName evidence="14">Olfactory receptor</fullName>
    </recommendedName>
</protein>
<dbReference type="FunFam" id="1.20.1070.10:FF:000010">
    <property type="entry name" value="Olfactory receptor"/>
    <property type="match status" value="1"/>
</dbReference>
<feature type="transmembrane region" description="Helical" evidence="14">
    <location>
        <begin position="200"/>
        <end position="226"/>
    </location>
</feature>
<feature type="domain" description="G-protein coupled receptors family 1 profile" evidence="15">
    <location>
        <begin position="41"/>
        <end position="290"/>
    </location>
</feature>
<keyword evidence="8 14" id="KW-0472">Membrane</keyword>
<keyword evidence="5 14" id="KW-0552">Olfaction</keyword>
<dbReference type="PROSITE" id="PS50262">
    <property type="entry name" value="G_PROTEIN_RECEP_F1_2"/>
    <property type="match status" value="1"/>
</dbReference>
<dbReference type="PRINTS" id="PR00245">
    <property type="entry name" value="OLFACTORYR"/>
</dbReference>
<evidence type="ECO:0000256" key="10">
    <source>
        <dbReference type="ARBA" id="ARBA00023170"/>
    </source>
</evidence>
<dbReference type="Pfam" id="PF13853">
    <property type="entry name" value="7tm_4"/>
    <property type="match status" value="1"/>
</dbReference>
<dbReference type="InterPro" id="IPR000276">
    <property type="entry name" value="GPCR_Rhodpsn"/>
</dbReference>
<keyword evidence="4 13" id="KW-0812">Transmembrane</keyword>
<evidence type="ECO:0000256" key="3">
    <source>
        <dbReference type="ARBA" id="ARBA00022606"/>
    </source>
</evidence>
<keyword evidence="9" id="KW-1015">Disulfide bond</keyword>
<keyword evidence="6 14" id="KW-1133">Transmembrane helix</keyword>